<evidence type="ECO:0000313" key="2">
    <source>
        <dbReference type="Proteomes" id="UP001140234"/>
    </source>
</evidence>
<comment type="caution">
    <text evidence="1">The sequence shown here is derived from an EMBL/GenBank/DDBJ whole genome shotgun (WGS) entry which is preliminary data.</text>
</comment>
<protein>
    <submittedName>
        <fullName evidence="1">Uncharacterized protein</fullName>
    </submittedName>
</protein>
<dbReference type="EMBL" id="JANBUJ010000927">
    <property type="protein sequence ID" value="KAJ2769482.1"/>
    <property type="molecule type" value="Genomic_DNA"/>
</dbReference>
<keyword evidence="2" id="KW-1185">Reference proteome</keyword>
<accession>A0ACC1JXS6</accession>
<name>A0ACC1JXS6_9FUNG</name>
<organism evidence="1 2">
    <name type="scientific">Coemansia nantahalensis</name>
    <dbReference type="NCBI Taxonomy" id="2789366"/>
    <lineage>
        <taxon>Eukaryota</taxon>
        <taxon>Fungi</taxon>
        <taxon>Fungi incertae sedis</taxon>
        <taxon>Zoopagomycota</taxon>
        <taxon>Kickxellomycotina</taxon>
        <taxon>Kickxellomycetes</taxon>
        <taxon>Kickxellales</taxon>
        <taxon>Kickxellaceae</taxon>
        <taxon>Coemansia</taxon>
    </lineage>
</organism>
<reference evidence="1" key="1">
    <citation type="submission" date="2022-07" db="EMBL/GenBank/DDBJ databases">
        <title>Phylogenomic reconstructions and comparative analyses of Kickxellomycotina fungi.</title>
        <authorList>
            <person name="Reynolds N.K."/>
            <person name="Stajich J.E."/>
            <person name="Barry K."/>
            <person name="Grigoriev I.V."/>
            <person name="Crous P."/>
            <person name="Smith M.E."/>
        </authorList>
    </citation>
    <scope>NUCLEOTIDE SEQUENCE</scope>
    <source>
        <strain evidence="1">CBS 109366</strain>
    </source>
</reference>
<dbReference type="Proteomes" id="UP001140234">
    <property type="component" value="Unassembled WGS sequence"/>
</dbReference>
<proteinExistence type="predicted"/>
<sequence>MDSEWSTASSDGVASESAPESASASESASESAEELHDGQADKRDAAWVAKRFPGATDAVLSCPMCFTQICFVCQHHVRFPGQYRAREVAHCRTLEDKLYVFGKRGRLEPAPDGAPQGSEVFRLVVCAECGARVGVVDADGAYHLFEVVAGS</sequence>
<evidence type="ECO:0000313" key="1">
    <source>
        <dbReference type="EMBL" id="KAJ2769482.1"/>
    </source>
</evidence>
<gene>
    <name evidence="1" type="ORF">IWQ57_003087</name>
</gene>